<dbReference type="RefSeq" id="WP_227358299.1">
    <property type="nucleotide sequence ID" value="NZ_LR882966.1"/>
</dbReference>
<protein>
    <submittedName>
        <fullName evidence="1">Uncharacterized protein</fullName>
    </submittedName>
</protein>
<evidence type="ECO:0000313" key="1">
    <source>
        <dbReference type="EMBL" id="CAD5984601.1"/>
    </source>
</evidence>
<geneLocation type="plasmid" evidence="1 2">
    <name>p3</name>
</geneLocation>
<organism evidence="1 2">
    <name type="scientific">Planktothrix agardhii</name>
    <name type="common">Oscillatoria agardhii</name>
    <dbReference type="NCBI Taxonomy" id="1160"/>
    <lineage>
        <taxon>Bacteria</taxon>
        <taxon>Bacillati</taxon>
        <taxon>Cyanobacteriota</taxon>
        <taxon>Cyanophyceae</taxon>
        <taxon>Oscillatoriophycideae</taxon>
        <taxon>Oscillatoriales</taxon>
        <taxon>Microcoleaceae</taxon>
        <taxon>Planktothrix</taxon>
    </lineage>
</organism>
<sequence length="122" mass="13890">MQGIKNTLSALLASLKPKSNKLEIETYYQNSCGLSEEQIYNIVRWLTEGFLEAGYRGKGYLIFDVGNQNIQDLTLTAVLREEPMFLYRLGITPSATQAGVKWQLEAQHPSLRLYQLVSDEME</sequence>
<evidence type="ECO:0000313" key="2">
    <source>
        <dbReference type="Proteomes" id="UP001153761"/>
    </source>
</evidence>
<dbReference type="Proteomes" id="UP001153761">
    <property type="component" value="Plasmid p3"/>
</dbReference>
<keyword evidence="1" id="KW-0614">Plasmid</keyword>
<name>A0AAD1V6E4_PLAAG</name>
<accession>A0AAD1V6E4</accession>
<dbReference type="EMBL" id="LR882966">
    <property type="protein sequence ID" value="CAD5984601.1"/>
    <property type="molecule type" value="Genomic_DNA"/>
</dbReference>
<reference evidence="1" key="1">
    <citation type="submission" date="2020-09" db="EMBL/GenBank/DDBJ databases">
        <authorList>
            <person name="Blom J."/>
        </authorList>
    </citation>
    <scope>NUCLEOTIDE SEQUENCE</scope>
    <source>
        <strain evidence="1">No.66</strain>
        <plasmid evidence="1">p3</plasmid>
    </source>
</reference>
<gene>
    <name evidence="1" type="ORF">PANO66_04461</name>
</gene>
<dbReference type="AlphaFoldDB" id="A0AAD1V6E4"/>
<proteinExistence type="predicted"/>